<reference evidence="2" key="2">
    <citation type="submission" date="2023-01" db="EMBL/GenBank/DDBJ databases">
        <authorList>
            <person name="Sun Q."/>
            <person name="Evtushenko L."/>
        </authorList>
    </citation>
    <scope>NUCLEOTIDE SEQUENCE</scope>
    <source>
        <strain evidence="2">VKM B-2222</strain>
    </source>
</reference>
<protein>
    <submittedName>
        <fullName evidence="2">Uncharacterized protein</fullName>
    </submittedName>
</protein>
<feature type="region of interest" description="Disordered" evidence="1">
    <location>
        <begin position="24"/>
        <end position="61"/>
    </location>
</feature>
<dbReference type="AlphaFoldDB" id="A0AAD3NWG3"/>
<accession>A0AAD3NWG3</accession>
<sequence length="61" mass="6762">MDQDFRDHTTIRMLDNLPALFNFDLSGGDDGAGYTSPPGPKTKAADQNQHGDQPQDYRPAR</sequence>
<dbReference type="Proteomes" id="UP001143349">
    <property type="component" value="Unassembled WGS sequence"/>
</dbReference>
<comment type="caution">
    <text evidence="2">The sequence shown here is derived from an EMBL/GenBank/DDBJ whole genome shotgun (WGS) entry which is preliminary data.</text>
</comment>
<keyword evidence="3" id="KW-1185">Reference proteome</keyword>
<organism evidence="2 3">
    <name type="scientific">Paracoccus kondratievae</name>
    <dbReference type="NCBI Taxonomy" id="135740"/>
    <lineage>
        <taxon>Bacteria</taxon>
        <taxon>Pseudomonadati</taxon>
        <taxon>Pseudomonadota</taxon>
        <taxon>Alphaproteobacteria</taxon>
        <taxon>Rhodobacterales</taxon>
        <taxon>Paracoccaceae</taxon>
        <taxon>Paracoccus</taxon>
    </lineage>
</organism>
<name>A0AAD3NWG3_9RHOB</name>
<evidence type="ECO:0000313" key="3">
    <source>
        <dbReference type="Proteomes" id="UP001143349"/>
    </source>
</evidence>
<proteinExistence type="predicted"/>
<evidence type="ECO:0000313" key="2">
    <source>
        <dbReference type="EMBL" id="GLK63054.1"/>
    </source>
</evidence>
<evidence type="ECO:0000256" key="1">
    <source>
        <dbReference type="SAM" id="MobiDB-lite"/>
    </source>
</evidence>
<dbReference type="EMBL" id="BSFH01000011">
    <property type="protein sequence ID" value="GLK63054.1"/>
    <property type="molecule type" value="Genomic_DNA"/>
</dbReference>
<reference evidence="2" key="1">
    <citation type="journal article" date="2014" name="Int. J. Syst. Evol. Microbiol.">
        <title>Complete genome sequence of Corynebacterium casei LMG S-19264T (=DSM 44701T), isolated from a smear-ripened cheese.</title>
        <authorList>
            <consortium name="US DOE Joint Genome Institute (JGI-PGF)"/>
            <person name="Walter F."/>
            <person name="Albersmeier A."/>
            <person name="Kalinowski J."/>
            <person name="Ruckert C."/>
        </authorList>
    </citation>
    <scope>NUCLEOTIDE SEQUENCE</scope>
    <source>
        <strain evidence="2">VKM B-2222</strain>
    </source>
</reference>
<gene>
    <name evidence="2" type="ORF">GCM10017635_05230</name>
</gene>